<dbReference type="eggNOG" id="COG0595">
    <property type="taxonomic scope" value="Bacteria"/>
</dbReference>
<dbReference type="SMART" id="SM00849">
    <property type="entry name" value="Lactamase_B"/>
    <property type="match status" value="1"/>
</dbReference>
<feature type="binding site" evidence="12">
    <location>
        <position position="154"/>
    </location>
    <ligand>
        <name>Zn(2+)</name>
        <dbReference type="ChEBI" id="CHEBI:29105"/>
        <label>1</label>
        <note>catalytic</note>
    </ligand>
</feature>
<feature type="active site" description="Proton donor" evidence="10">
    <location>
        <position position="208"/>
    </location>
</feature>
<feature type="binding site" evidence="12">
    <location>
        <position position="89"/>
    </location>
    <ligand>
        <name>Zn(2+)</name>
        <dbReference type="ChEBI" id="CHEBI:29105"/>
        <label>1</label>
        <note>catalytic</note>
    </ligand>
</feature>
<keyword evidence="1 9" id="KW-0963">Cytoplasm</keyword>
<dbReference type="AlphaFoldDB" id="A0A0A0JU32"/>
<feature type="binding site" evidence="12">
    <location>
        <position position="91"/>
    </location>
    <ligand>
        <name>Zn(2+)</name>
        <dbReference type="ChEBI" id="CHEBI:29105"/>
        <label>1</label>
        <note>catalytic</note>
    </ligand>
</feature>
<evidence type="ECO:0000256" key="8">
    <source>
        <dbReference type="ARBA" id="ARBA00022884"/>
    </source>
</evidence>
<comment type="subunit">
    <text evidence="9">Homodimer, may be a subunit of the RNA degradosome.</text>
</comment>
<dbReference type="InterPro" id="IPR055132">
    <property type="entry name" value="RNase_J_b_CASP"/>
</dbReference>
<evidence type="ECO:0000256" key="11">
    <source>
        <dbReference type="PIRSR" id="PIRSR004803-2"/>
    </source>
</evidence>
<evidence type="ECO:0000256" key="5">
    <source>
        <dbReference type="ARBA" id="ARBA00022801"/>
    </source>
</evidence>
<dbReference type="InterPro" id="IPR001279">
    <property type="entry name" value="Metallo-B-lactamas"/>
</dbReference>
<keyword evidence="3 12" id="KW-0479">Metal-binding</keyword>
<dbReference type="RefSeq" id="WP_035939399.1">
    <property type="nucleotide sequence ID" value="NZ_AVPL01000049.1"/>
</dbReference>
<dbReference type="GO" id="GO:0003723">
    <property type="term" value="F:RNA binding"/>
    <property type="evidence" value="ECO:0007669"/>
    <property type="project" value="UniProtKB-UniRule"/>
</dbReference>
<feature type="binding site" evidence="9 11">
    <location>
        <begin position="377"/>
        <end position="381"/>
    </location>
    <ligand>
        <name>substrate</name>
    </ligand>
</feature>
<evidence type="ECO:0000256" key="7">
    <source>
        <dbReference type="ARBA" id="ARBA00022839"/>
    </source>
</evidence>
<keyword evidence="6 12" id="KW-0862">Zinc</keyword>
<evidence type="ECO:0000256" key="3">
    <source>
        <dbReference type="ARBA" id="ARBA00022723"/>
    </source>
</evidence>
<dbReference type="PANTHER" id="PTHR43694">
    <property type="entry name" value="RIBONUCLEASE J"/>
    <property type="match status" value="1"/>
</dbReference>
<dbReference type="InterPro" id="IPR004613">
    <property type="entry name" value="RNase_J"/>
</dbReference>
<dbReference type="Gene3D" id="3.60.15.10">
    <property type="entry name" value="Ribonuclease Z/Hydroxyacylglutathione hydrolase-like"/>
    <property type="match status" value="1"/>
</dbReference>
<dbReference type="Gene3D" id="3.40.50.10710">
    <property type="entry name" value="Metallo-hydrolase/oxidoreductase"/>
    <property type="match status" value="1"/>
</dbReference>
<comment type="subcellular location">
    <subcellularLocation>
        <location evidence="9">Cytoplasm</location>
    </subcellularLocation>
</comment>
<dbReference type="Pfam" id="PF17770">
    <property type="entry name" value="RNase_J_C"/>
    <property type="match status" value="1"/>
</dbReference>
<feature type="binding site" evidence="12">
    <location>
        <position position="92"/>
    </location>
    <ligand>
        <name>Zn(2+)</name>
        <dbReference type="ChEBI" id="CHEBI:29105"/>
        <label>1</label>
        <note>catalytic</note>
    </ligand>
</feature>
<feature type="active site" description="Proton acceptor" evidence="10">
    <location>
        <position position="381"/>
    </location>
</feature>
<keyword evidence="15" id="KW-1185">Reference proteome</keyword>
<gene>
    <name evidence="9" type="primary">rnj</name>
    <name evidence="14" type="ORF">N801_16255</name>
</gene>
<evidence type="ECO:0000256" key="9">
    <source>
        <dbReference type="HAMAP-Rule" id="MF_01491"/>
    </source>
</evidence>
<reference evidence="14 15" key="1">
    <citation type="submission" date="2013-08" db="EMBL/GenBank/DDBJ databases">
        <title>The genome sequence of Knoellia aerolata.</title>
        <authorList>
            <person name="Zhu W."/>
            <person name="Wang G."/>
        </authorList>
    </citation>
    <scope>NUCLEOTIDE SEQUENCE [LARGE SCALE GENOMIC DNA]</scope>
    <source>
        <strain evidence="14 15">DSM 18566</strain>
    </source>
</reference>
<feature type="binding site" evidence="12">
    <location>
        <position position="456"/>
    </location>
    <ligand>
        <name>Ca(2+)</name>
        <dbReference type="ChEBI" id="CHEBI:29108"/>
    </ligand>
</feature>
<dbReference type="InterPro" id="IPR041636">
    <property type="entry name" value="RNase_J_C"/>
</dbReference>
<dbReference type="OrthoDB" id="9770211at2"/>
<dbReference type="NCBIfam" id="TIGR00649">
    <property type="entry name" value="MG423"/>
    <property type="match status" value="1"/>
</dbReference>
<dbReference type="EC" id="3.1.-.-" evidence="9"/>
<dbReference type="Gene3D" id="3.10.20.580">
    <property type="match status" value="1"/>
</dbReference>
<evidence type="ECO:0000256" key="4">
    <source>
        <dbReference type="ARBA" id="ARBA00022759"/>
    </source>
</evidence>
<dbReference type="CDD" id="cd07714">
    <property type="entry name" value="RNaseJ_MBL-fold"/>
    <property type="match status" value="1"/>
</dbReference>
<dbReference type="Pfam" id="PF00753">
    <property type="entry name" value="Lactamase_B"/>
    <property type="match status" value="1"/>
</dbReference>
<dbReference type="PIRSF" id="PIRSF004803">
    <property type="entry name" value="RnjA"/>
    <property type="match status" value="1"/>
</dbReference>
<dbReference type="HAMAP" id="MF_01491">
    <property type="entry name" value="RNase_J_bact"/>
    <property type="match status" value="1"/>
</dbReference>
<accession>A0A0A0JU32</accession>
<comment type="caution">
    <text evidence="14">The sequence shown here is derived from an EMBL/GenBank/DDBJ whole genome shotgun (WGS) entry which is preliminary data.</text>
</comment>
<feature type="binding site" evidence="11">
    <location>
        <begin position="245"/>
        <end position="247"/>
    </location>
    <ligand>
        <name>substrate</name>
    </ligand>
</feature>
<dbReference type="InterPro" id="IPR042173">
    <property type="entry name" value="RNase_J_2"/>
</dbReference>
<keyword evidence="9" id="KW-0698">rRNA processing</keyword>
<evidence type="ECO:0000256" key="1">
    <source>
        <dbReference type="ARBA" id="ARBA00022490"/>
    </source>
</evidence>
<feature type="binding site" evidence="12">
    <location>
        <position position="403"/>
    </location>
    <ligand>
        <name>Zn(2+)</name>
        <dbReference type="ChEBI" id="CHEBI:29105"/>
        <label>1</label>
        <note>catalytic</note>
    </ligand>
</feature>
<feature type="domain" description="Metallo-beta-lactamase" evidence="13">
    <location>
        <begin position="34"/>
        <end position="228"/>
    </location>
</feature>
<comment type="similarity">
    <text evidence="9">Belongs to the metallo-beta-lactamase superfamily. RNA-metabolizing metallo-beta-lactamase-like family. Bacterial RNase J subfamily.</text>
</comment>
<dbReference type="InterPro" id="IPR030854">
    <property type="entry name" value="RNase_J_bac"/>
</dbReference>
<evidence type="ECO:0000259" key="13">
    <source>
        <dbReference type="SMART" id="SM00849"/>
    </source>
</evidence>
<evidence type="ECO:0000313" key="15">
    <source>
        <dbReference type="Proteomes" id="UP000030013"/>
    </source>
</evidence>
<dbReference type="GO" id="GO:0004521">
    <property type="term" value="F:RNA endonuclease activity"/>
    <property type="evidence" value="ECO:0007669"/>
    <property type="project" value="UniProtKB-UniRule"/>
</dbReference>
<comment type="cofactor">
    <cofactor evidence="12">
        <name>Zn(2+)</name>
        <dbReference type="ChEBI" id="CHEBI:29105"/>
    </cofactor>
    <text evidence="12">Binds 2 Zn(2+) ions per subunit. It is not clear if Zn(2+) or Mg(2+) is physiologically important.</text>
</comment>
<dbReference type="EMBL" id="AVPL01000049">
    <property type="protein sequence ID" value="KGN40219.1"/>
    <property type="molecule type" value="Genomic_DNA"/>
</dbReference>
<dbReference type="GO" id="GO:0006364">
    <property type="term" value="P:rRNA processing"/>
    <property type="evidence" value="ECO:0007669"/>
    <property type="project" value="UniProtKB-UniRule"/>
</dbReference>
<keyword evidence="4 9" id="KW-0255">Endonuclease</keyword>
<comment type="function">
    <text evidence="9">An RNase that has 5'-3' exonuclease and possibly endonuclease activity. Involved in maturation of rRNA and in some organisms also mRNA maturation and/or decay.</text>
</comment>
<dbReference type="Pfam" id="PF22505">
    <property type="entry name" value="RNase_J_b_CASP"/>
    <property type="match status" value="1"/>
</dbReference>
<organism evidence="14 15">
    <name type="scientific">Knoellia aerolata DSM 18566</name>
    <dbReference type="NCBI Taxonomy" id="1385519"/>
    <lineage>
        <taxon>Bacteria</taxon>
        <taxon>Bacillati</taxon>
        <taxon>Actinomycetota</taxon>
        <taxon>Actinomycetes</taxon>
        <taxon>Micrococcales</taxon>
        <taxon>Intrasporangiaceae</taxon>
        <taxon>Knoellia</taxon>
    </lineage>
</organism>
<comment type="cofactor">
    <cofactor evidence="12">
        <name>Ca(2+)</name>
        <dbReference type="ChEBI" id="CHEBI:29108"/>
    </cofactor>
    <text evidence="12">Binds 1 Ca(2+) cation per subunit. Seen in 1 crystal structure, it is not clear if it is physiologically important.</text>
</comment>
<evidence type="ECO:0000256" key="12">
    <source>
        <dbReference type="PIRSR" id="PIRSR004803-3"/>
    </source>
</evidence>
<dbReference type="GO" id="GO:0004534">
    <property type="term" value="F:5'-3' RNA exonuclease activity"/>
    <property type="evidence" value="ECO:0007669"/>
    <property type="project" value="UniProtKB-UniRule"/>
</dbReference>
<proteinExistence type="inferred from homology"/>
<evidence type="ECO:0000256" key="10">
    <source>
        <dbReference type="PIRSR" id="PIRSR004803-1"/>
    </source>
</evidence>
<evidence type="ECO:0000313" key="14">
    <source>
        <dbReference type="EMBL" id="KGN40219.1"/>
    </source>
</evidence>
<evidence type="ECO:0000256" key="6">
    <source>
        <dbReference type="ARBA" id="ARBA00022833"/>
    </source>
</evidence>
<keyword evidence="5 9" id="KW-0378">Hydrolase</keyword>
<keyword evidence="12" id="KW-0106">Calcium</keyword>
<dbReference type="GO" id="GO:0005737">
    <property type="term" value="C:cytoplasm"/>
    <property type="evidence" value="ECO:0007669"/>
    <property type="project" value="UniProtKB-SubCell"/>
</dbReference>
<keyword evidence="2 9" id="KW-0540">Nuclease</keyword>
<feature type="binding site" evidence="12">
    <location>
        <position position="176"/>
    </location>
    <ligand>
        <name>Zn(2+)</name>
        <dbReference type="ChEBI" id="CHEBI:29105"/>
        <label>1</label>
        <note>catalytic</note>
    </ligand>
</feature>
<sequence length="565" mass="61388">MSRRGPRRKTTDTLPALPPHGLRVVPLGGLGEIGRNMTVFEHAGRLLIVDCGVLFPDEHQPGVDVIIPDFTWLKDRLDRIDAIVLTHGHEDHIGGVPYLLRERPDIPVVGSRLTLAFLEAKLVEHRIKPRTVVVAEGDRRKLGPFDCEFVAVNHSIPDGLAVAIRTAAGMVLHTGDFKMDQFPLDGRVTDLRAFARLGEEGVDLFLVDSTNAEVPGFTVSEGELAPAIDTVFRTTKGRVIVSSFASHVHRIQQILDSAQQHGRKVAFVGRSMVRNMGIARELGYLTIPDGLVVKDLKALDRLRPDQIAIIATGSQGEPMAALARMANRDHPVSITEGDTVLMASSLIPGNENAIYRVINELTRWGANVVHKGNAKVHVSGHASAGELAYCFNIIKPTNVLPVHGEWRHLRANADIAIRTGIDPERVLIAQDGSVIDLVDGRARITGSVPAGLVYVDNMTVGGATEESLHVRRTLAEEGVVTIVCIVDPDTGALVEDPEYLAHGFPPEATDFSSATPAIQKALTKASNDRIEDLEQLEELVRRAASSAVHRAHRRSPLIIPVIVDA</sequence>
<keyword evidence="7 9" id="KW-0269">Exonuclease</keyword>
<evidence type="ECO:0000256" key="2">
    <source>
        <dbReference type="ARBA" id="ARBA00022722"/>
    </source>
</evidence>
<dbReference type="GO" id="GO:0008270">
    <property type="term" value="F:zinc ion binding"/>
    <property type="evidence" value="ECO:0007669"/>
    <property type="project" value="InterPro"/>
</dbReference>
<dbReference type="Proteomes" id="UP000030013">
    <property type="component" value="Unassembled WGS sequence"/>
</dbReference>
<feature type="binding site" evidence="12">
    <location>
        <position position="64"/>
    </location>
    <ligand>
        <name>Ca(2+)</name>
        <dbReference type="ChEBI" id="CHEBI:29108"/>
    </ligand>
</feature>
<keyword evidence="8 9" id="KW-0694">RNA-binding</keyword>
<dbReference type="STRING" id="1385519.N801_16255"/>
<dbReference type="PANTHER" id="PTHR43694:SF1">
    <property type="entry name" value="RIBONUCLEASE J"/>
    <property type="match status" value="1"/>
</dbReference>
<dbReference type="Pfam" id="PF07521">
    <property type="entry name" value="RMMBL"/>
    <property type="match status" value="1"/>
</dbReference>
<name>A0A0A0JU32_9MICO</name>
<dbReference type="SUPFAM" id="SSF56281">
    <property type="entry name" value="Metallo-hydrolase/oxidoreductase"/>
    <property type="match status" value="1"/>
</dbReference>
<feature type="binding site" evidence="12">
    <location>
        <position position="87"/>
    </location>
    <ligand>
        <name>Zn(2+)</name>
        <dbReference type="ChEBI" id="CHEBI:29105"/>
        <label>1</label>
        <note>catalytic</note>
    </ligand>
</feature>
<feature type="binding site" evidence="12">
    <location>
        <position position="62"/>
    </location>
    <ligand>
        <name>Ca(2+)</name>
        <dbReference type="ChEBI" id="CHEBI:29108"/>
    </ligand>
</feature>
<protein>
    <recommendedName>
        <fullName evidence="9">Ribonuclease J</fullName>
        <shortName evidence="9">RNase J</shortName>
        <ecNumber evidence="9">3.1.-.-</ecNumber>
    </recommendedName>
</protein>
<dbReference type="InterPro" id="IPR036866">
    <property type="entry name" value="RibonucZ/Hydroxyglut_hydro"/>
</dbReference>
<dbReference type="InterPro" id="IPR011108">
    <property type="entry name" value="RMMBL"/>
</dbReference>